<evidence type="ECO:0000256" key="4">
    <source>
        <dbReference type="ARBA" id="ARBA00024867"/>
    </source>
</evidence>
<dbReference type="OrthoDB" id="9779069at2"/>
<dbReference type="KEGG" id="tae:TepiRe1_2723"/>
<dbReference type="AlphaFoldDB" id="F4LUH9"/>
<dbReference type="HOGENOM" id="CLU_959540_0_0_9"/>
<dbReference type="PANTHER" id="PTHR44591">
    <property type="entry name" value="STRESS RESPONSE REGULATOR PROTEIN 1"/>
    <property type="match status" value="1"/>
</dbReference>
<dbReference type="PROSITE" id="PS50110">
    <property type="entry name" value="RESPONSE_REGULATORY"/>
    <property type="match status" value="1"/>
</dbReference>
<keyword evidence="3 5" id="KW-0597">Phosphoprotein</keyword>
<sequence>MDKKRVVIVDDSDFSVLIIKDILEKNGFEVVGHAGSLEDVISVVSETKPDLVTMDITLPGTNGFECTKEIRKINKDIKIVIVSSMMDDEMLKKAKDYDVNGYVQKPIDEEEFILTIQRLIDDEELFKYFKNLYVPVFKEAFSDALNKMTKTIAKYKDEHLSSETMKSKGIAVVIGIIGKYSGRMILDMSIETATDLSNKMLKRECKQANEIIAAIGEFANIISGNACSMLNRENKVFGLRVSPPSVFYGKSLNISSAKFKTSSIIIDTEFGEMLLNIGFSRGDSEWMQNM</sequence>
<dbReference type="eggNOG" id="COG2197">
    <property type="taxonomic scope" value="Bacteria"/>
</dbReference>
<protein>
    <recommendedName>
        <fullName evidence="1">Stage 0 sporulation protein A homolog</fullName>
    </recommendedName>
</protein>
<evidence type="ECO:0000256" key="3">
    <source>
        <dbReference type="ARBA" id="ARBA00022553"/>
    </source>
</evidence>
<dbReference type="SUPFAM" id="SSF52172">
    <property type="entry name" value="CheY-like"/>
    <property type="match status" value="1"/>
</dbReference>
<accession>F4LUH9</accession>
<feature type="domain" description="Response regulatory" evidence="6">
    <location>
        <begin position="5"/>
        <end position="120"/>
    </location>
</feature>
<keyword evidence="2" id="KW-0145">Chemotaxis</keyword>
<evidence type="ECO:0000256" key="1">
    <source>
        <dbReference type="ARBA" id="ARBA00018672"/>
    </source>
</evidence>
<evidence type="ECO:0000259" key="6">
    <source>
        <dbReference type="PROSITE" id="PS50110"/>
    </source>
</evidence>
<organism evidence="7 8">
    <name type="scientific">Tepidanaerobacter acetatoxydans (strain DSM 21804 / JCM 16047 / Re1)</name>
    <dbReference type="NCBI Taxonomy" id="1209989"/>
    <lineage>
        <taxon>Bacteria</taxon>
        <taxon>Bacillati</taxon>
        <taxon>Bacillota</taxon>
        <taxon>Clostridia</taxon>
        <taxon>Thermosediminibacterales</taxon>
        <taxon>Tepidanaerobacteraceae</taxon>
        <taxon>Tepidanaerobacter</taxon>
    </lineage>
</organism>
<dbReference type="InterPro" id="IPR050595">
    <property type="entry name" value="Bact_response_regulator"/>
</dbReference>
<dbReference type="PANTHER" id="PTHR44591:SF3">
    <property type="entry name" value="RESPONSE REGULATORY DOMAIN-CONTAINING PROTEIN"/>
    <property type="match status" value="1"/>
</dbReference>
<dbReference type="InterPro" id="IPR011006">
    <property type="entry name" value="CheY-like_superfamily"/>
</dbReference>
<keyword evidence="8" id="KW-1185">Reference proteome</keyword>
<gene>
    <name evidence="7" type="ordered locus">TEPIRE1_2723</name>
</gene>
<evidence type="ECO:0000256" key="5">
    <source>
        <dbReference type="PROSITE-ProRule" id="PRU00169"/>
    </source>
</evidence>
<dbReference type="CDD" id="cd17906">
    <property type="entry name" value="CheX"/>
    <property type="match status" value="1"/>
</dbReference>
<dbReference type="Proteomes" id="UP000010802">
    <property type="component" value="Chromosome"/>
</dbReference>
<evidence type="ECO:0000313" key="7">
    <source>
        <dbReference type="EMBL" id="CDI41059.1"/>
    </source>
</evidence>
<dbReference type="InterPro" id="IPR001789">
    <property type="entry name" value="Sig_transdc_resp-reg_receiver"/>
</dbReference>
<dbReference type="RefSeq" id="WP_013779543.1">
    <property type="nucleotide sequence ID" value="NC_015519.1"/>
</dbReference>
<reference evidence="8" key="1">
    <citation type="journal article" date="2013" name="Genome Announc.">
        <title>First genome sequence of a syntrophic acetate-oxidizing bacterium, Tepidanaerobacter acetatoxydans strain Re1.</title>
        <authorList>
            <person name="Manzoor S."/>
            <person name="Bongcam-Rudloff E."/>
            <person name="Schnurer A."/>
            <person name="Muller B."/>
        </authorList>
    </citation>
    <scope>NUCLEOTIDE SEQUENCE [LARGE SCALE GENOMIC DNA]</scope>
    <source>
        <strain evidence="8">Re1</strain>
    </source>
</reference>
<feature type="modified residue" description="4-aspartylphosphate" evidence="5">
    <location>
        <position position="55"/>
    </location>
</feature>
<dbReference type="SUPFAM" id="SSF103039">
    <property type="entry name" value="CheC-like"/>
    <property type="match status" value="1"/>
</dbReference>
<dbReference type="Pfam" id="PF13690">
    <property type="entry name" value="CheX"/>
    <property type="match status" value="1"/>
</dbReference>
<dbReference type="Gene3D" id="3.40.1550.10">
    <property type="entry name" value="CheC-like"/>
    <property type="match status" value="1"/>
</dbReference>
<proteinExistence type="predicted"/>
<dbReference type="InterPro" id="IPR028976">
    <property type="entry name" value="CheC-like_sf"/>
</dbReference>
<dbReference type="EMBL" id="HF563609">
    <property type="protein sequence ID" value="CDI41059.1"/>
    <property type="molecule type" value="Genomic_DNA"/>
</dbReference>
<dbReference type="STRING" id="1209989.TepRe1_2525"/>
<comment type="function">
    <text evidence="4">May play the central regulatory role in sporulation. It may be an element of the effector pathway responsible for the activation of sporulation genes in response to nutritional stress. Spo0A may act in concert with spo0H (a sigma factor) to control the expression of some genes that are critical to the sporulation process.</text>
</comment>
<dbReference type="GO" id="GO:0006935">
    <property type="term" value="P:chemotaxis"/>
    <property type="evidence" value="ECO:0007669"/>
    <property type="project" value="UniProtKB-KW"/>
</dbReference>
<dbReference type="SMART" id="SM00448">
    <property type="entry name" value="REC"/>
    <property type="match status" value="1"/>
</dbReference>
<dbReference type="InterPro" id="IPR028051">
    <property type="entry name" value="CheX-like_dom"/>
</dbReference>
<evidence type="ECO:0000313" key="8">
    <source>
        <dbReference type="Proteomes" id="UP000010802"/>
    </source>
</evidence>
<evidence type="ECO:0000256" key="2">
    <source>
        <dbReference type="ARBA" id="ARBA00022500"/>
    </source>
</evidence>
<dbReference type="KEGG" id="tep:TepRe1_2525"/>
<dbReference type="Gene3D" id="3.40.50.2300">
    <property type="match status" value="1"/>
</dbReference>
<name>F4LUH9_TEPAE</name>
<dbReference type="GO" id="GO:0000160">
    <property type="term" value="P:phosphorelay signal transduction system"/>
    <property type="evidence" value="ECO:0007669"/>
    <property type="project" value="InterPro"/>
</dbReference>
<dbReference type="Pfam" id="PF00072">
    <property type="entry name" value="Response_reg"/>
    <property type="match status" value="1"/>
</dbReference>